<reference evidence="3 4" key="1">
    <citation type="submission" date="2017-05" db="EMBL/GenBank/DDBJ databases">
        <authorList>
            <person name="Varghese N."/>
            <person name="Submissions S."/>
        </authorList>
    </citation>
    <scope>NUCLEOTIDE SEQUENCE [LARGE SCALE GENOMIC DNA]</scope>
    <source>
        <strain evidence="3 4">DSM 45474</strain>
    </source>
</reference>
<dbReference type="InterPro" id="IPR015424">
    <property type="entry name" value="PyrdxlP-dep_Trfase"/>
</dbReference>
<evidence type="ECO:0000259" key="2">
    <source>
        <dbReference type="Pfam" id="PF22475"/>
    </source>
</evidence>
<evidence type="ECO:0000313" key="3">
    <source>
        <dbReference type="EMBL" id="SMO68765.1"/>
    </source>
</evidence>
<gene>
    <name evidence="3" type="ORF">SAMN06264849_105259</name>
</gene>
<dbReference type="Gene3D" id="3.90.1150.130">
    <property type="match status" value="1"/>
</dbReference>
<accession>A0A521DAU4</accession>
<dbReference type="InterPro" id="IPR054718">
    <property type="entry name" value="YhfS-like_C"/>
</dbReference>
<protein>
    <submittedName>
        <fullName evidence="3">Cys/Met metabolism PLP-dependent enzyme</fullName>
    </submittedName>
</protein>
<feature type="domain" description="Aminotransferase class V" evidence="1">
    <location>
        <begin position="153"/>
        <end position="230"/>
    </location>
</feature>
<keyword evidence="4" id="KW-1185">Reference proteome</keyword>
<dbReference type="InterPro" id="IPR000192">
    <property type="entry name" value="Aminotrans_V_dom"/>
</dbReference>
<dbReference type="RefSeq" id="WP_142505574.1">
    <property type="nucleotide sequence ID" value="NZ_FXTI01000005.1"/>
</dbReference>
<dbReference type="AlphaFoldDB" id="A0A521DAU4"/>
<dbReference type="Pfam" id="PF00266">
    <property type="entry name" value="Aminotran_5"/>
    <property type="match status" value="1"/>
</dbReference>
<dbReference type="SUPFAM" id="SSF53383">
    <property type="entry name" value="PLP-dependent transferases"/>
    <property type="match status" value="1"/>
</dbReference>
<feature type="domain" description="YhfS-like C-terminal" evidence="2">
    <location>
        <begin position="259"/>
        <end position="357"/>
    </location>
</feature>
<organism evidence="3 4">
    <name type="scientific">Melghirimyces algeriensis</name>
    <dbReference type="NCBI Taxonomy" id="910412"/>
    <lineage>
        <taxon>Bacteria</taxon>
        <taxon>Bacillati</taxon>
        <taxon>Bacillota</taxon>
        <taxon>Bacilli</taxon>
        <taxon>Bacillales</taxon>
        <taxon>Thermoactinomycetaceae</taxon>
        <taxon>Melghirimyces</taxon>
    </lineage>
</organism>
<dbReference type="Proteomes" id="UP000315636">
    <property type="component" value="Unassembled WGS sequence"/>
</dbReference>
<dbReference type="Pfam" id="PF22475">
    <property type="entry name" value="YhfS-like_C"/>
    <property type="match status" value="1"/>
</dbReference>
<dbReference type="Gene3D" id="3.40.640.10">
    <property type="entry name" value="Type I PLP-dependent aspartate aminotransferase-like (Major domain)"/>
    <property type="match status" value="1"/>
</dbReference>
<dbReference type="OrthoDB" id="9787096at2"/>
<dbReference type="InterPro" id="IPR015421">
    <property type="entry name" value="PyrdxlP-dep_Trfase_major"/>
</dbReference>
<sequence>MNQRILTHMTIDEAKEKQFRLVSAIAREFTGNQFLSQGDVGVVPDWGRPVQTTRVERVLAHMFGTEACTLVRGAGTGAIRSLLSVLLKPGSPLFIHTGPVYTTTEETFHMMGLMPRRVDYNDGEAVERALKEDTECRLFFVQHSRQQPEDSYDLKGLIEQVRRLRPDLPIIVDDNYTVFKTPQIGVELGASHSCFSGFKLLGPPGIGVVVGEEKAIKEIWRRNYSGGGQVQGFEAMELLRSMVLAPVAIAVQTEQVDILCEKLNQGEVPQVEKAYITNSQSKNVIVELKEPISPEVIAASEKHGAAIHPVGAESRYEVLPMIYRVSGTFLKSRPELAKHGIRINPMRAGAELTVEILRKAITDVMKERT</sequence>
<name>A0A521DAU4_9BACL</name>
<evidence type="ECO:0000313" key="4">
    <source>
        <dbReference type="Proteomes" id="UP000315636"/>
    </source>
</evidence>
<proteinExistence type="predicted"/>
<dbReference type="EMBL" id="FXTI01000005">
    <property type="protein sequence ID" value="SMO68765.1"/>
    <property type="molecule type" value="Genomic_DNA"/>
</dbReference>
<evidence type="ECO:0000259" key="1">
    <source>
        <dbReference type="Pfam" id="PF00266"/>
    </source>
</evidence>